<keyword evidence="2" id="KW-0378">Hydrolase</keyword>
<comment type="caution">
    <text evidence="2">The sequence shown here is derived from an EMBL/GenBank/DDBJ whole genome shotgun (WGS) entry which is preliminary data.</text>
</comment>
<protein>
    <submittedName>
        <fullName evidence="2">Endo/exonuclease/phosphatase domain-containing protein</fullName>
    </submittedName>
</protein>
<reference evidence="2" key="1">
    <citation type="submission" date="2020-05" db="EMBL/GenBank/DDBJ databases">
        <title>Mycena genomes resolve the evolution of fungal bioluminescence.</title>
        <authorList>
            <person name="Tsai I.J."/>
        </authorList>
    </citation>
    <scope>NUCLEOTIDE SEQUENCE</scope>
    <source>
        <strain evidence="2">171206Taipei</strain>
    </source>
</reference>
<dbReference type="EMBL" id="JACAZF010000013">
    <property type="protein sequence ID" value="KAF7291347.1"/>
    <property type="molecule type" value="Genomic_DNA"/>
</dbReference>
<dbReference type="SUPFAM" id="SSF56219">
    <property type="entry name" value="DNase I-like"/>
    <property type="match status" value="1"/>
</dbReference>
<dbReference type="OrthoDB" id="276515at2759"/>
<organism evidence="2 3">
    <name type="scientific">Mycena indigotica</name>
    <dbReference type="NCBI Taxonomy" id="2126181"/>
    <lineage>
        <taxon>Eukaryota</taxon>
        <taxon>Fungi</taxon>
        <taxon>Dikarya</taxon>
        <taxon>Basidiomycota</taxon>
        <taxon>Agaricomycotina</taxon>
        <taxon>Agaricomycetes</taxon>
        <taxon>Agaricomycetidae</taxon>
        <taxon>Agaricales</taxon>
        <taxon>Marasmiineae</taxon>
        <taxon>Mycenaceae</taxon>
        <taxon>Mycena</taxon>
    </lineage>
</organism>
<feature type="domain" description="Endonuclease/exonuclease/phosphatase" evidence="1">
    <location>
        <begin position="59"/>
        <end position="328"/>
    </location>
</feature>
<dbReference type="RefSeq" id="XP_037214469.1">
    <property type="nucleotide sequence ID" value="XM_037369263.1"/>
</dbReference>
<name>A0A8H6VRH4_9AGAR</name>
<dbReference type="InterPro" id="IPR005135">
    <property type="entry name" value="Endo/exonuclease/phosphatase"/>
</dbReference>
<dbReference type="Pfam" id="PF03372">
    <property type="entry name" value="Exo_endo_phos"/>
    <property type="match status" value="1"/>
</dbReference>
<dbReference type="PANTHER" id="PTHR12121">
    <property type="entry name" value="CARBON CATABOLITE REPRESSOR PROTEIN 4"/>
    <property type="match status" value="1"/>
</dbReference>
<keyword evidence="3" id="KW-1185">Reference proteome</keyword>
<dbReference type="GeneID" id="59351779"/>
<dbReference type="InterPro" id="IPR036691">
    <property type="entry name" value="Endo/exonu/phosph_ase_sf"/>
</dbReference>
<dbReference type="AlphaFoldDB" id="A0A8H6VRH4"/>
<keyword evidence="2" id="KW-0540">Nuclease</keyword>
<accession>A0A8H6VRH4</accession>
<proteinExistence type="predicted"/>
<dbReference type="PANTHER" id="PTHR12121:SF36">
    <property type="entry name" value="ENDONUCLEASE_EXONUCLEASE_PHOSPHATASE DOMAIN-CONTAINING PROTEIN"/>
    <property type="match status" value="1"/>
</dbReference>
<dbReference type="Gene3D" id="3.60.10.10">
    <property type="entry name" value="Endonuclease/exonuclease/phosphatase"/>
    <property type="match status" value="1"/>
</dbReference>
<dbReference type="CDD" id="cd09083">
    <property type="entry name" value="EEP-1"/>
    <property type="match status" value="1"/>
</dbReference>
<sequence>MQLQPNLAPSTGIRFVTYNLRYDTRPDNVSVTDSLTALPSPLPPPADGYLPRKAHEEHRWSLRRMRVAEQVLGGEADVVCVQEALVRQVNDLSELFGTNWAWVGVGRDDGQEAGEFSAIFYKKSLFQVLSSDYFWLSPTPFVAGSRYPDAGSVRICTTLRLRHLSHPKRAEFTVMNTHLDERSNGQRKLAGGSMLLARAKYESYMTAAPVFVLGDFNSPPEGNDSAAYKIVTGTRSPEPLPQDFAERFRIPADGVSTSAAFILHDLRATTPRRAVSVNHATFTGFTAPNDTSAWSRIDFVFAGGEGWQSTAYRVVDARSDDGVLASDHRPVFVDIQI</sequence>
<evidence type="ECO:0000313" key="3">
    <source>
        <dbReference type="Proteomes" id="UP000636479"/>
    </source>
</evidence>
<gene>
    <name evidence="2" type="ORF">MIND_01279200</name>
</gene>
<dbReference type="InterPro" id="IPR050410">
    <property type="entry name" value="CCR4/nocturin_mRNA_transcr"/>
</dbReference>
<dbReference type="Proteomes" id="UP000636479">
    <property type="component" value="Unassembled WGS sequence"/>
</dbReference>
<keyword evidence="2" id="KW-0269">Exonuclease</keyword>
<evidence type="ECO:0000259" key="1">
    <source>
        <dbReference type="Pfam" id="PF03372"/>
    </source>
</evidence>
<dbReference type="GO" id="GO:0000175">
    <property type="term" value="F:3'-5'-RNA exonuclease activity"/>
    <property type="evidence" value="ECO:0007669"/>
    <property type="project" value="TreeGrafter"/>
</dbReference>
<evidence type="ECO:0000313" key="2">
    <source>
        <dbReference type="EMBL" id="KAF7291347.1"/>
    </source>
</evidence>